<dbReference type="GO" id="GO:0016651">
    <property type="term" value="F:oxidoreductase activity, acting on NAD(P)H"/>
    <property type="evidence" value="ECO:0007669"/>
    <property type="project" value="InterPro"/>
</dbReference>
<dbReference type="PANTHER" id="PTHR11434">
    <property type="entry name" value="NADH-UBIQUINONE OXIDOREDUCTASE SUBUNIT ND4L"/>
    <property type="match status" value="1"/>
</dbReference>
<evidence type="ECO:0000256" key="15">
    <source>
        <dbReference type="ARBA" id="ARBA00023136"/>
    </source>
</evidence>
<evidence type="ECO:0000256" key="10">
    <source>
        <dbReference type="ARBA" id="ARBA00022982"/>
    </source>
</evidence>
<dbReference type="Pfam" id="PF00420">
    <property type="entry name" value="Oxidored_q2"/>
    <property type="match status" value="1"/>
</dbReference>
<evidence type="ECO:0000256" key="17">
    <source>
        <dbReference type="RuleBase" id="RU004419"/>
    </source>
</evidence>
<evidence type="ECO:0000256" key="2">
    <source>
        <dbReference type="ARBA" id="ARBA00004225"/>
    </source>
</evidence>
<comment type="catalytic activity">
    <reaction evidence="16 17">
        <text>a ubiquinone + NADH + 5 H(+)(in) = a ubiquinol + NAD(+) + 4 H(+)(out)</text>
        <dbReference type="Rhea" id="RHEA:29091"/>
        <dbReference type="Rhea" id="RHEA-COMP:9565"/>
        <dbReference type="Rhea" id="RHEA-COMP:9566"/>
        <dbReference type="ChEBI" id="CHEBI:15378"/>
        <dbReference type="ChEBI" id="CHEBI:16389"/>
        <dbReference type="ChEBI" id="CHEBI:17976"/>
        <dbReference type="ChEBI" id="CHEBI:57540"/>
        <dbReference type="ChEBI" id="CHEBI:57945"/>
        <dbReference type="EC" id="7.1.1.2"/>
    </reaction>
</comment>
<evidence type="ECO:0000256" key="7">
    <source>
        <dbReference type="ARBA" id="ARBA00022660"/>
    </source>
</evidence>
<evidence type="ECO:0000256" key="3">
    <source>
        <dbReference type="ARBA" id="ARBA00010519"/>
    </source>
</evidence>
<dbReference type="GO" id="GO:0008137">
    <property type="term" value="F:NADH dehydrogenase (ubiquinone) activity"/>
    <property type="evidence" value="ECO:0007669"/>
    <property type="project" value="UniProtKB-EC"/>
</dbReference>
<organism evidence="18">
    <name type="scientific">Kozhantshikovia vernalis</name>
    <dbReference type="NCBI Taxonomy" id="1765126"/>
    <lineage>
        <taxon>Eukaryota</taxon>
        <taxon>Metazoa</taxon>
        <taxon>Ecdysozoa</taxon>
        <taxon>Arthropoda</taxon>
        <taxon>Hexapoda</taxon>
        <taxon>Insecta</taxon>
        <taxon>Pterygota</taxon>
        <taxon>Neoptera</taxon>
        <taxon>Endopterygota</taxon>
        <taxon>Lepidoptera</taxon>
        <taxon>Glossata</taxon>
        <taxon>Ditrysia</taxon>
        <taxon>Tineoidea</taxon>
        <taxon>Psychidae</taxon>
        <taxon>Taleporiinae</taxon>
        <taxon>Kozhantshikovia</taxon>
    </lineage>
</organism>
<comment type="similarity">
    <text evidence="3 17">Belongs to the complex I subunit 4L family.</text>
</comment>
<dbReference type="PANTHER" id="PTHR11434:SF0">
    <property type="entry name" value="NADH-UBIQUINONE OXIDOREDUCTASE CHAIN 4L"/>
    <property type="match status" value="1"/>
</dbReference>
<keyword evidence="14 17" id="KW-0496">Mitochondrion</keyword>
<dbReference type="GO" id="GO:0005743">
    <property type="term" value="C:mitochondrial inner membrane"/>
    <property type="evidence" value="ECO:0007669"/>
    <property type="project" value="UniProtKB-SubCell"/>
</dbReference>
<evidence type="ECO:0000256" key="5">
    <source>
        <dbReference type="ARBA" id="ARBA00016612"/>
    </source>
</evidence>
<sequence length="103" mass="12168">MKTKLMLNFLVSLFLSIFVMFIVGNMIFVSKYKHLLIVLLSLEFIILSIFFFFIIFLSYFMYNFYFLMVFLVFAVCEGSLGLSILVSMIRTHGSDYFQSYNLL</sequence>
<evidence type="ECO:0000256" key="9">
    <source>
        <dbReference type="ARBA" id="ARBA00022967"/>
    </source>
</evidence>
<keyword evidence="11 17" id="KW-1133">Transmembrane helix</keyword>
<evidence type="ECO:0000256" key="13">
    <source>
        <dbReference type="ARBA" id="ARBA00023075"/>
    </source>
</evidence>
<dbReference type="Gene3D" id="1.10.287.3510">
    <property type="match status" value="1"/>
</dbReference>
<keyword evidence="7 17" id="KW-0679">Respiratory chain</keyword>
<keyword evidence="10 17" id="KW-0249">Electron transport</keyword>
<keyword evidence="8 17" id="KW-0812">Transmembrane</keyword>
<evidence type="ECO:0000256" key="14">
    <source>
        <dbReference type="ARBA" id="ARBA00023128"/>
    </source>
</evidence>
<feature type="transmembrane region" description="Helical" evidence="17">
    <location>
        <begin position="65"/>
        <end position="89"/>
    </location>
</feature>
<feature type="transmembrane region" description="Helical" evidence="17">
    <location>
        <begin position="35"/>
        <end position="59"/>
    </location>
</feature>
<comment type="function">
    <text evidence="17">Core subunit of the mitochondrial membrane respiratory chain NADH dehydrogenase (Complex I) which catalyzes electron transfer from NADH through the respiratory chain, using ubiquinone as an electron acceptor.</text>
</comment>
<dbReference type="EMBL" id="MK466350">
    <property type="protein sequence ID" value="UFX34270.1"/>
    <property type="molecule type" value="Genomic_DNA"/>
</dbReference>
<dbReference type="InterPro" id="IPR039428">
    <property type="entry name" value="NUOK/Mnh_C1-like"/>
</dbReference>
<evidence type="ECO:0000256" key="16">
    <source>
        <dbReference type="ARBA" id="ARBA00049551"/>
    </source>
</evidence>
<evidence type="ECO:0000313" key="18">
    <source>
        <dbReference type="EMBL" id="UFX34270.1"/>
    </source>
</evidence>
<feature type="transmembrane region" description="Helical" evidence="17">
    <location>
        <begin position="6"/>
        <end position="28"/>
    </location>
</feature>
<keyword evidence="17" id="KW-0999">Mitochondrion inner membrane</keyword>
<geneLocation type="mitochondrion" evidence="18"/>
<comment type="subcellular location">
    <subcellularLocation>
        <location evidence="17">Mitochondrion inner membrane</location>
        <topology evidence="17">Multi-pass membrane protein</topology>
    </subcellularLocation>
    <subcellularLocation>
        <location evidence="2">Mitochondrion membrane</location>
        <topology evidence="2">Multi-pass membrane protein</topology>
    </subcellularLocation>
</comment>
<name>A0A8K1T1T0_9NEOP</name>
<dbReference type="InterPro" id="IPR001133">
    <property type="entry name" value="NADH_UbQ_OxRdtase_chain4L/K"/>
</dbReference>
<evidence type="ECO:0000256" key="1">
    <source>
        <dbReference type="ARBA" id="ARBA00003257"/>
    </source>
</evidence>
<evidence type="ECO:0000256" key="12">
    <source>
        <dbReference type="ARBA" id="ARBA00023027"/>
    </source>
</evidence>
<reference evidence="18" key="1">
    <citation type="submission" date="2019-01" db="EMBL/GenBank/DDBJ databases">
        <authorList>
            <person name="Roh S.-J."/>
            <person name="Jeon J.H."/>
        </authorList>
    </citation>
    <scope>NUCLEOTIDE SEQUENCE</scope>
    <source>
        <tissue evidence="18">Whole body</tissue>
    </source>
</reference>
<dbReference type="AlphaFoldDB" id="A0A8K1T1T0"/>
<protein>
    <recommendedName>
        <fullName evidence="5 17">NADH-ubiquinone oxidoreductase chain 4L</fullName>
        <ecNumber evidence="4 17">7.1.1.2</ecNumber>
    </recommendedName>
</protein>
<proteinExistence type="inferred from homology"/>
<keyword evidence="15 17" id="KW-0472">Membrane</keyword>
<evidence type="ECO:0000256" key="6">
    <source>
        <dbReference type="ARBA" id="ARBA00022448"/>
    </source>
</evidence>
<accession>A0A8K1T1T0</accession>
<keyword evidence="9 17" id="KW-1278">Translocase</keyword>
<comment type="function">
    <text evidence="1">Core subunit of the mitochondrial membrane respiratory chain NADH dehydrogenase (Complex I) that is believed to belong to the minimal assembly required for catalysis. Complex I functions in the transfer of electrons from NADH to the respiratory chain. The immediate electron acceptor for the enzyme is believed to be ubiquinone.</text>
</comment>
<dbReference type="EC" id="7.1.1.2" evidence="4 17"/>
<keyword evidence="12 17" id="KW-0520">NAD</keyword>
<evidence type="ECO:0000256" key="4">
    <source>
        <dbReference type="ARBA" id="ARBA00012944"/>
    </source>
</evidence>
<keyword evidence="6 17" id="KW-0813">Transport</keyword>
<dbReference type="GO" id="GO:0030964">
    <property type="term" value="C:NADH dehydrogenase complex"/>
    <property type="evidence" value="ECO:0007669"/>
    <property type="project" value="TreeGrafter"/>
</dbReference>
<keyword evidence="13 17" id="KW-0830">Ubiquinone</keyword>
<gene>
    <name evidence="18" type="primary">ND4L</name>
</gene>
<evidence type="ECO:0000256" key="8">
    <source>
        <dbReference type="ARBA" id="ARBA00022692"/>
    </source>
</evidence>
<evidence type="ECO:0000256" key="11">
    <source>
        <dbReference type="ARBA" id="ARBA00022989"/>
    </source>
</evidence>
<dbReference type="GO" id="GO:0042773">
    <property type="term" value="P:ATP synthesis coupled electron transport"/>
    <property type="evidence" value="ECO:0007669"/>
    <property type="project" value="UniProtKB-UniRule"/>
</dbReference>